<dbReference type="Proteomes" id="UP000183788">
    <property type="component" value="Unassembled WGS sequence"/>
</dbReference>
<sequence>MSHFVIGWYVMYTKPRHEHKVARQLSEKNIPHFLPTTKETGTGKNVILIKEMPLYPSYVFVFIDGPSGYYNSINVNGYCSYVSFGNKIATVSNDVINKIRLITERGRHIEIMHVGLPQGQKALITKGPLAGIGCQVVRHKQKNVTVTVDLLGKIVTAVVARQHLAVV</sequence>
<reference evidence="4 6" key="2">
    <citation type="submission" date="2023-11" db="EMBL/GenBank/DDBJ databases">
        <title>MicrobeMod: A computational toolkit for identifying prokaryotic methylation and restriction-modification with nanopore sequencing.</title>
        <authorList>
            <person name="Crits-Christoph A."/>
            <person name="Kang S.C."/>
            <person name="Lee H."/>
            <person name="Ostrov N."/>
        </authorList>
    </citation>
    <scope>NUCLEOTIDE SEQUENCE [LARGE SCALE GENOMIC DNA]</scope>
    <source>
        <strain evidence="4 6">ATCC 23090</strain>
    </source>
</reference>
<dbReference type="OrthoDB" id="9796143at2"/>
<proteinExistence type="predicted"/>
<protein>
    <submittedName>
        <fullName evidence="3">Transcription antitermination factor NusG</fullName>
    </submittedName>
    <submittedName>
        <fullName evidence="4">Transcription termination/antitermination NusG family protein</fullName>
    </submittedName>
</protein>
<dbReference type="CDD" id="cd09895">
    <property type="entry name" value="NGN_SP_UpxY"/>
    <property type="match status" value="1"/>
</dbReference>
<dbReference type="RefSeq" id="WP_072356698.1">
    <property type="nucleotide sequence ID" value="NZ_CBHWAX010000003.1"/>
</dbReference>
<dbReference type="STRING" id="1004.SAMN05661012_00151"/>
<organism evidence="3 5">
    <name type="scientific">Chitinophaga sancti</name>
    <dbReference type="NCBI Taxonomy" id="1004"/>
    <lineage>
        <taxon>Bacteria</taxon>
        <taxon>Pseudomonadati</taxon>
        <taxon>Bacteroidota</taxon>
        <taxon>Chitinophagia</taxon>
        <taxon>Chitinophagales</taxon>
        <taxon>Chitinophagaceae</taxon>
        <taxon>Chitinophaga</taxon>
    </lineage>
</organism>
<evidence type="ECO:0000313" key="3">
    <source>
        <dbReference type="EMBL" id="SFW13350.1"/>
    </source>
</evidence>
<evidence type="ECO:0000313" key="5">
    <source>
        <dbReference type="Proteomes" id="UP000183788"/>
    </source>
</evidence>
<dbReference type="Pfam" id="PF02357">
    <property type="entry name" value="NusG"/>
    <property type="match status" value="1"/>
</dbReference>
<dbReference type="EMBL" id="CP140154">
    <property type="protein sequence ID" value="WQG89465.1"/>
    <property type="molecule type" value="Genomic_DNA"/>
</dbReference>
<dbReference type="SUPFAM" id="SSF82679">
    <property type="entry name" value="N-utilization substance G protein NusG, N-terminal domain"/>
    <property type="match status" value="1"/>
</dbReference>
<reference evidence="3 5" key="1">
    <citation type="submission" date="2016-11" db="EMBL/GenBank/DDBJ databases">
        <authorList>
            <person name="Jaros S."/>
            <person name="Januszkiewicz K."/>
            <person name="Wedrychowicz H."/>
        </authorList>
    </citation>
    <scope>NUCLEOTIDE SEQUENCE [LARGE SCALE GENOMIC DNA]</scope>
    <source>
        <strain evidence="3 5">DSM 784</strain>
    </source>
</reference>
<keyword evidence="1" id="KW-0804">Transcription</keyword>
<dbReference type="InterPro" id="IPR036735">
    <property type="entry name" value="NGN_dom_sf"/>
</dbReference>
<dbReference type="Gene3D" id="3.30.70.940">
    <property type="entry name" value="NusG, N-terminal domain"/>
    <property type="match status" value="1"/>
</dbReference>
<evidence type="ECO:0000256" key="1">
    <source>
        <dbReference type="ARBA" id="ARBA00023163"/>
    </source>
</evidence>
<gene>
    <name evidence="3" type="ORF">SAMN05661012_00151</name>
    <name evidence="4" type="ORF">SR876_31525</name>
</gene>
<accession>A0A1K1LUL2</accession>
<dbReference type="EMBL" id="FPIZ01000001">
    <property type="protein sequence ID" value="SFW13350.1"/>
    <property type="molecule type" value="Genomic_DNA"/>
</dbReference>
<name>A0A1K1LUL2_9BACT</name>
<dbReference type="AlphaFoldDB" id="A0A1K1LUL2"/>
<feature type="domain" description="NusG-like N-terminal" evidence="2">
    <location>
        <begin position="8"/>
        <end position="100"/>
    </location>
</feature>
<evidence type="ECO:0000259" key="2">
    <source>
        <dbReference type="Pfam" id="PF02357"/>
    </source>
</evidence>
<evidence type="ECO:0000313" key="4">
    <source>
        <dbReference type="EMBL" id="WQG89465.1"/>
    </source>
</evidence>
<dbReference type="InterPro" id="IPR006645">
    <property type="entry name" value="NGN-like_dom"/>
</dbReference>
<evidence type="ECO:0000313" key="6">
    <source>
        <dbReference type="Proteomes" id="UP001326715"/>
    </source>
</evidence>
<dbReference type="GO" id="GO:0006354">
    <property type="term" value="P:DNA-templated transcription elongation"/>
    <property type="evidence" value="ECO:0007669"/>
    <property type="project" value="InterPro"/>
</dbReference>
<dbReference type="Proteomes" id="UP001326715">
    <property type="component" value="Chromosome"/>
</dbReference>
<keyword evidence="6" id="KW-1185">Reference proteome</keyword>